<protein>
    <recommendedName>
        <fullName evidence="4">Ketoreductase (KR) domain-containing protein</fullName>
    </recommendedName>
</protein>
<evidence type="ECO:0000256" key="1">
    <source>
        <dbReference type="ARBA" id="ARBA00023002"/>
    </source>
</evidence>
<evidence type="ECO:0008006" key="4">
    <source>
        <dbReference type="Google" id="ProtNLM"/>
    </source>
</evidence>
<dbReference type="Pfam" id="PF00106">
    <property type="entry name" value="adh_short"/>
    <property type="match status" value="1"/>
</dbReference>
<sequence>MVGISEVRTQLKDLSRYGSGLVGVFVGGTSGIGETTAREFVRYTTKPHVYVVGRSQEAADRLIPEFKSLNADSNIEFIKSDVSLLRNVDDVCKQLIAKEDKINLLCLSAGFFTFQGRQETNEGLDSKLSLHYYSRMRFIQQLLPQLAKAAETPAEGGKQPMSRVISVLGAGLEKQIDLSDFDLKKNYSLARCANHAQTGTTLAMHVLSSQPEAKGVTLIHSAPGGVNTNIGKRAPGLAGIVLRTAASVLPILMPSIMVPIVDSGERHMYAATNDEWGNGGVVLLNQKSDVIPNNGALKELLKNKTEVKVWEHTQEVFKKICDEGGKF</sequence>
<dbReference type="InterPro" id="IPR002347">
    <property type="entry name" value="SDR_fam"/>
</dbReference>
<dbReference type="InterPro" id="IPR036291">
    <property type="entry name" value="NAD(P)-bd_dom_sf"/>
</dbReference>
<keyword evidence="3" id="KW-1185">Reference proteome</keyword>
<proteinExistence type="predicted"/>
<dbReference type="PANTHER" id="PTHR47534">
    <property type="entry name" value="YALI0E05731P"/>
    <property type="match status" value="1"/>
</dbReference>
<dbReference type="EMBL" id="KN847529">
    <property type="protein sequence ID" value="KIW09153.1"/>
    <property type="molecule type" value="Genomic_DNA"/>
</dbReference>
<reference evidence="2 3" key="1">
    <citation type="submission" date="2015-01" db="EMBL/GenBank/DDBJ databases">
        <title>The Genome Sequence of Ochroconis gallopava CBS43764.</title>
        <authorList>
            <consortium name="The Broad Institute Genomics Platform"/>
            <person name="Cuomo C."/>
            <person name="de Hoog S."/>
            <person name="Gorbushina A."/>
            <person name="Stielow B."/>
            <person name="Teixiera M."/>
            <person name="Abouelleil A."/>
            <person name="Chapman S.B."/>
            <person name="Priest M."/>
            <person name="Young S.K."/>
            <person name="Wortman J."/>
            <person name="Nusbaum C."/>
            <person name="Birren B."/>
        </authorList>
    </citation>
    <scope>NUCLEOTIDE SEQUENCE [LARGE SCALE GENOMIC DNA]</scope>
    <source>
        <strain evidence="2 3">CBS 43764</strain>
    </source>
</reference>
<dbReference type="InterPro" id="IPR052228">
    <property type="entry name" value="Sec_Metab_Biosynth_Oxidored"/>
</dbReference>
<dbReference type="InParanoid" id="A0A0D2AR23"/>
<dbReference type="PRINTS" id="PR00081">
    <property type="entry name" value="GDHRDH"/>
</dbReference>
<dbReference type="Proteomes" id="UP000053259">
    <property type="component" value="Unassembled WGS sequence"/>
</dbReference>
<keyword evidence="1" id="KW-0560">Oxidoreductase</keyword>
<dbReference type="VEuPathDB" id="FungiDB:PV09_00089"/>
<dbReference type="PANTHER" id="PTHR47534:SF3">
    <property type="entry name" value="ALCOHOL DEHYDROGENASE-LIKE C-TERMINAL DOMAIN-CONTAINING PROTEIN"/>
    <property type="match status" value="1"/>
</dbReference>
<dbReference type="OrthoDB" id="2898509at2759"/>
<dbReference type="GO" id="GO:0016491">
    <property type="term" value="F:oxidoreductase activity"/>
    <property type="evidence" value="ECO:0007669"/>
    <property type="project" value="UniProtKB-KW"/>
</dbReference>
<evidence type="ECO:0000313" key="3">
    <source>
        <dbReference type="Proteomes" id="UP000053259"/>
    </source>
</evidence>
<evidence type="ECO:0000313" key="2">
    <source>
        <dbReference type="EMBL" id="KIW09153.1"/>
    </source>
</evidence>
<dbReference type="GeneID" id="27308062"/>
<dbReference type="SUPFAM" id="SSF51735">
    <property type="entry name" value="NAD(P)-binding Rossmann-fold domains"/>
    <property type="match status" value="1"/>
</dbReference>
<gene>
    <name evidence="2" type="ORF">PV09_00089</name>
</gene>
<accession>A0A0D2AR23</accession>
<dbReference type="AlphaFoldDB" id="A0A0D2AR23"/>
<organism evidence="2 3">
    <name type="scientific">Verruconis gallopava</name>
    <dbReference type="NCBI Taxonomy" id="253628"/>
    <lineage>
        <taxon>Eukaryota</taxon>
        <taxon>Fungi</taxon>
        <taxon>Dikarya</taxon>
        <taxon>Ascomycota</taxon>
        <taxon>Pezizomycotina</taxon>
        <taxon>Dothideomycetes</taxon>
        <taxon>Pleosporomycetidae</taxon>
        <taxon>Venturiales</taxon>
        <taxon>Sympoventuriaceae</taxon>
        <taxon>Verruconis</taxon>
    </lineage>
</organism>
<dbReference type="STRING" id="253628.A0A0D2AR23"/>
<dbReference type="Gene3D" id="3.40.50.720">
    <property type="entry name" value="NAD(P)-binding Rossmann-like Domain"/>
    <property type="match status" value="1"/>
</dbReference>
<name>A0A0D2AR23_9PEZI</name>
<dbReference type="RefSeq" id="XP_016219022.1">
    <property type="nucleotide sequence ID" value="XM_016352765.1"/>
</dbReference>
<dbReference type="HOGENOM" id="CLU_044999_0_0_1"/>